<name>A0A177MQ49_METMH</name>
<feature type="chain" id="PRO_5008068288" description="Secreted protein" evidence="1">
    <location>
        <begin position="23"/>
        <end position="276"/>
    </location>
</feature>
<evidence type="ECO:0000313" key="2">
    <source>
        <dbReference type="EMBL" id="OAI07916.1"/>
    </source>
</evidence>
<gene>
    <name evidence="2" type="ORF">A1332_00540</name>
</gene>
<dbReference type="RefSeq" id="WP_064007376.1">
    <property type="nucleotide sequence ID" value="NZ_LUUG01000049.1"/>
</dbReference>
<organism evidence="2 3">
    <name type="scientific">Methylomonas methanica</name>
    <dbReference type="NCBI Taxonomy" id="421"/>
    <lineage>
        <taxon>Bacteria</taxon>
        <taxon>Pseudomonadati</taxon>
        <taxon>Pseudomonadota</taxon>
        <taxon>Gammaproteobacteria</taxon>
        <taxon>Methylococcales</taxon>
        <taxon>Methylococcaceae</taxon>
        <taxon>Methylomonas</taxon>
    </lineage>
</organism>
<dbReference type="OrthoDB" id="5573898at2"/>
<accession>A0A177MQ49</accession>
<evidence type="ECO:0000313" key="3">
    <source>
        <dbReference type="Proteomes" id="UP000078090"/>
    </source>
</evidence>
<dbReference type="EMBL" id="LUUG01000049">
    <property type="protein sequence ID" value="OAI07916.1"/>
    <property type="molecule type" value="Genomic_DNA"/>
</dbReference>
<sequence length="276" mass="28387">MNRFPILLPMFAILAYMPAANAYTTSLTVIASANAAYGSQSYDADSKVLDNINSPSSYAVDALYQVPSTSGSGGYVETYRSSAGGFVSPGVLKASASASATAYAANVASGSSKVMFGDNFRLVGPSGRNIDLTLTYLVSGALSGTAAASGSVQLSTGDRISFTENGYTPRSFSCSWVASCNGVATFPVPVNTLISLDAILEVGAGASSYFKPTLTESSANFGNTGLVYLGIADSRYQLQSGSGFSYAPVPLPAAIWTFATGLCAFGLSNLRKRVIG</sequence>
<feature type="signal peptide" evidence="1">
    <location>
        <begin position="1"/>
        <end position="22"/>
    </location>
</feature>
<dbReference type="Proteomes" id="UP000078090">
    <property type="component" value="Unassembled WGS sequence"/>
</dbReference>
<proteinExistence type="predicted"/>
<comment type="caution">
    <text evidence="2">The sequence shown here is derived from an EMBL/GenBank/DDBJ whole genome shotgun (WGS) entry which is preliminary data.</text>
</comment>
<dbReference type="AlphaFoldDB" id="A0A177MQ49"/>
<reference evidence="2 3" key="1">
    <citation type="submission" date="2016-03" db="EMBL/GenBank/DDBJ databases">
        <authorList>
            <person name="Ploux O."/>
        </authorList>
    </citation>
    <scope>NUCLEOTIDE SEQUENCE [LARGE SCALE GENOMIC DNA]</scope>
    <source>
        <strain evidence="2 3">R-45363</strain>
    </source>
</reference>
<evidence type="ECO:0008006" key="4">
    <source>
        <dbReference type="Google" id="ProtNLM"/>
    </source>
</evidence>
<evidence type="ECO:0000256" key="1">
    <source>
        <dbReference type="SAM" id="SignalP"/>
    </source>
</evidence>
<protein>
    <recommendedName>
        <fullName evidence="4">Secreted protein</fullName>
    </recommendedName>
</protein>
<keyword evidence="1" id="KW-0732">Signal</keyword>